<dbReference type="Proteomes" id="UP001302349">
    <property type="component" value="Chromosome"/>
</dbReference>
<reference evidence="5 6" key="1">
    <citation type="journal article" date="2023" name="Microbiol. Resour. Announc.">
        <title>Complete Genome Sequence of Imperialibacter roseus strain P4T.</title>
        <authorList>
            <person name="Tizabi D.R."/>
            <person name="Bachvaroff T."/>
            <person name="Hill R.T."/>
        </authorList>
    </citation>
    <scope>NUCLEOTIDE SEQUENCE [LARGE SCALE GENOMIC DNA]</scope>
    <source>
        <strain evidence="5 6">P4T</strain>
    </source>
</reference>
<evidence type="ECO:0000256" key="2">
    <source>
        <dbReference type="ARBA" id="ARBA00023295"/>
    </source>
</evidence>
<feature type="domain" description="Beta-galactosidase jelly roll" evidence="4">
    <location>
        <begin position="42"/>
        <end position="153"/>
    </location>
</feature>
<proteinExistence type="predicted"/>
<name>A0ABZ0IXH5_9BACT</name>
<feature type="chain" id="PRO_5045820044" evidence="3">
    <location>
        <begin position="22"/>
        <end position="331"/>
    </location>
</feature>
<feature type="signal peptide" evidence="3">
    <location>
        <begin position="1"/>
        <end position="21"/>
    </location>
</feature>
<dbReference type="Pfam" id="PF13364">
    <property type="entry name" value="BetaGal_ABD2"/>
    <property type="match status" value="2"/>
</dbReference>
<keyword evidence="6" id="KW-1185">Reference proteome</keyword>
<dbReference type="SUPFAM" id="SSF49785">
    <property type="entry name" value="Galactose-binding domain-like"/>
    <property type="match status" value="2"/>
</dbReference>
<dbReference type="InterPro" id="IPR051913">
    <property type="entry name" value="GH2_Domain-Containing"/>
</dbReference>
<dbReference type="InterPro" id="IPR008979">
    <property type="entry name" value="Galactose-bd-like_sf"/>
</dbReference>
<gene>
    <name evidence="5" type="ORF">RT717_08375</name>
</gene>
<dbReference type="Gene3D" id="2.60.120.260">
    <property type="entry name" value="Galactose-binding domain-like"/>
    <property type="match status" value="2"/>
</dbReference>
<dbReference type="EMBL" id="CP136051">
    <property type="protein sequence ID" value="WOK08650.1"/>
    <property type="molecule type" value="Genomic_DNA"/>
</dbReference>
<dbReference type="PANTHER" id="PTHR42732">
    <property type="entry name" value="BETA-GALACTOSIDASE"/>
    <property type="match status" value="1"/>
</dbReference>
<keyword evidence="3" id="KW-0732">Signal</keyword>
<dbReference type="RefSeq" id="WP_317491285.1">
    <property type="nucleotide sequence ID" value="NZ_CP136051.1"/>
</dbReference>
<feature type="domain" description="Beta-galactosidase jelly roll" evidence="4">
    <location>
        <begin position="193"/>
        <end position="308"/>
    </location>
</feature>
<accession>A0ABZ0IXH5</accession>
<keyword evidence="2" id="KW-0326">Glycosidase</keyword>
<dbReference type="PANTHER" id="PTHR42732:SF1">
    <property type="entry name" value="BETA-MANNOSIDASE"/>
    <property type="match status" value="1"/>
</dbReference>
<organism evidence="5 6">
    <name type="scientific">Imperialibacter roseus</name>
    <dbReference type="NCBI Taxonomy" id="1324217"/>
    <lineage>
        <taxon>Bacteria</taxon>
        <taxon>Pseudomonadati</taxon>
        <taxon>Bacteroidota</taxon>
        <taxon>Cytophagia</taxon>
        <taxon>Cytophagales</taxon>
        <taxon>Flammeovirgaceae</taxon>
        <taxon>Imperialibacter</taxon>
    </lineage>
</organism>
<evidence type="ECO:0000313" key="5">
    <source>
        <dbReference type="EMBL" id="WOK08650.1"/>
    </source>
</evidence>
<evidence type="ECO:0000259" key="4">
    <source>
        <dbReference type="Pfam" id="PF13364"/>
    </source>
</evidence>
<protein>
    <submittedName>
        <fullName evidence="5">Beta galactosidase jelly roll domain-containing protein</fullName>
    </submittedName>
</protein>
<evidence type="ECO:0000256" key="3">
    <source>
        <dbReference type="SAM" id="SignalP"/>
    </source>
</evidence>
<dbReference type="InterPro" id="IPR025300">
    <property type="entry name" value="BetaGal_jelly_roll_dom"/>
</dbReference>
<evidence type="ECO:0000313" key="6">
    <source>
        <dbReference type="Proteomes" id="UP001302349"/>
    </source>
</evidence>
<sequence>MHSARYISTICLLLFSASVFSQGRNMQKVVSLRGSWKFHIGDNMDWAKPKYDDSQWETIYAPSEWESEGFNGYDGYAWYRKKFDGSEVAKFNNIYLNLGYIDDVDQVFVNGHLIGFFGSFPPQFSTAYNAKRWYYIPSEFLNLNGENVISVRIFDTIHSGGIVSGDIGLFASWSSLDQGMRLEGVWKFAEGYESQWKLASFDDKKWGVIMVPGFLHTKGKKHWESTFYYRKHFKMDARLKDKPLVLLLGKIDDFDKVYLNGKLIGATNDGRPLGQSHSWETYRDYPIPPELINWEGENVISVEVTDIGGNAGIYEGPVGIFPAEIIDKFLR</sequence>
<keyword evidence="1" id="KW-0378">Hydrolase</keyword>
<evidence type="ECO:0000256" key="1">
    <source>
        <dbReference type="ARBA" id="ARBA00022801"/>
    </source>
</evidence>